<feature type="compositionally biased region" description="Basic and acidic residues" evidence="1">
    <location>
        <begin position="275"/>
        <end position="285"/>
    </location>
</feature>
<dbReference type="Proteomes" id="UP000504609">
    <property type="component" value="Unplaced"/>
</dbReference>
<dbReference type="GeneID" id="111457800"/>
<keyword evidence="2" id="KW-1185">Reference proteome</keyword>
<reference evidence="3" key="1">
    <citation type="submission" date="2025-08" db="UniProtKB">
        <authorList>
            <consortium name="RefSeq"/>
        </authorList>
    </citation>
    <scope>IDENTIFICATION</scope>
    <source>
        <tissue evidence="3">Young leaves</tissue>
    </source>
</reference>
<dbReference type="AlphaFoldDB" id="A0A6J1GVA1"/>
<evidence type="ECO:0000313" key="3">
    <source>
        <dbReference type="RefSeq" id="XP_022955966.1"/>
    </source>
</evidence>
<dbReference type="RefSeq" id="XP_022955966.1">
    <property type="nucleotide sequence ID" value="XM_023100198.1"/>
</dbReference>
<proteinExistence type="predicted"/>
<organism evidence="2 3">
    <name type="scientific">Cucurbita moschata</name>
    <name type="common">Winter crookneck squash</name>
    <name type="synonym">Cucurbita pepo var. moschata</name>
    <dbReference type="NCBI Taxonomy" id="3662"/>
    <lineage>
        <taxon>Eukaryota</taxon>
        <taxon>Viridiplantae</taxon>
        <taxon>Streptophyta</taxon>
        <taxon>Embryophyta</taxon>
        <taxon>Tracheophyta</taxon>
        <taxon>Spermatophyta</taxon>
        <taxon>Magnoliopsida</taxon>
        <taxon>eudicotyledons</taxon>
        <taxon>Gunneridae</taxon>
        <taxon>Pentapetalae</taxon>
        <taxon>rosids</taxon>
        <taxon>fabids</taxon>
        <taxon>Cucurbitales</taxon>
        <taxon>Cucurbitaceae</taxon>
        <taxon>Cucurbiteae</taxon>
        <taxon>Cucurbita</taxon>
    </lineage>
</organism>
<gene>
    <name evidence="3" type="primary">LOC111457800</name>
</gene>
<protein>
    <submittedName>
        <fullName evidence="3">Uncharacterized protein LOC111457800</fullName>
    </submittedName>
</protein>
<name>A0A6J1GVA1_CUCMO</name>
<accession>A0A6J1GVA1</accession>
<feature type="region of interest" description="Disordered" evidence="1">
    <location>
        <begin position="275"/>
        <end position="296"/>
    </location>
</feature>
<evidence type="ECO:0000256" key="1">
    <source>
        <dbReference type="SAM" id="MobiDB-lite"/>
    </source>
</evidence>
<sequence length="408" mass="46467">MADEISSDYGDAFNRHPQSPLIVLNQTSSAFRISADDRKLPLIVLNQNQECEMMNSWSSASAEENPEISESFVEKMVMCDSACVSSENRVNMRNQVCKIRNLDVELRKESLKVDAAHDFEMLGAVEDVNQEVVIDRVEEKDFARSVVSFDGNQDCMREELVQEVRSIEKLLDKEIDSRSILEKKKKLLSEEDEIHVDKGKNPSNSGGIVDQKIADQQNDSKHMNFLRRSHLSLRNSLKIEVIDETALVEPIHVSKIGNGEGIGIVCPTRPMQIKLDKSHEPDRGGKKAKRSRRRAREGKVCEMHWSLGNVNEHQKNVEGNKIVYSMKDMEALRFVNVAEQRRLWKAICKELLPIVAREYSSLTSSNYPMKIGSTSDPRQHLVKREEAPSIMSVVAARGRWNHMNIFVH</sequence>
<feature type="compositionally biased region" description="Basic residues" evidence="1">
    <location>
        <begin position="286"/>
        <end position="296"/>
    </location>
</feature>
<dbReference type="KEGG" id="cmos:111457800"/>
<evidence type="ECO:0000313" key="2">
    <source>
        <dbReference type="Proteomes" id="UP000504609"/>
    </source>
</evidence>